<dbReference type="KEGG" id="lmoi:VV02_08945"/>
<feature type="modified residue" description="4-aspartylphosphate" evidence="2">
    <location>
        <position position="53"/>
    </location>
</feature>
<evidence type="ECO:0000256" key="1">
    <source>
        <dbReference type="ARBA" id="ARBA00023125"/>
    </source>
</evidence>
<keyword evidence="6" id="KW-1185">Reference proteome</keyword>
<dbReference type="SUPFAM" id="SSF52172">
    <property type="entry name" value="CheY-like"/>
    <property type="match status" value="1"/>
</dbReference>
<dbReference type="PANTHER" id="PTHR43214">
    <property type="entry name" value="TWO-COMPONENT RESPONSE REGULATOR"/>
    <property type="match status" value="1"/>
</dbReference>
<dbReference type="SUPFAM" id="SSF46894">
    <property type="entry name" value="C-terminal effector domain of the bipartite response regulators"/>
    <property type="match status" value="1"/>
</dbReference>
<feature type="domain" description="Response regulatory" evidence="4">
    <location>
        <begin position="3"/>
        <end position="118"/>
    </location>
</feature>
<dbReference type="GO" id="GO:0006355">
    <property type="term" value="P:regulation of DNA-templated transcription"/>
    <property type="evidence" value="ECO:0007669"/>
    <property type="project" value="InterPro"/>
</dbReference>
<organism evidence="5 6">
    <name type="scientific">Luteipulveratus mongoliensis</name>
    <dbReference type="NCBI Taxonomy" id="571913"/>
    <lineage>
        <taxon>Bacteria</taxon>
        <taxon>Bacillati</taxon>
        <taxon>Actinomycetota</taxon>
        <taxon>Actinomycetes</taxon>
        <taxon>Micrococcales</taxon>
        <taxon>Dermacoccaceae</taxon>
        <taxon>Luteipulveratus</taxon>
    </lineage>
</organism>
<dbReference type="EMBL" id="CP011112">
    <property type="protein sequence ID" value="AKU15952.1"/>
    <property type="molecule type" value="Genomic_DNA"/>
</dbReference>
<dbReference type="Gene3D" id="3.40.50.2300">
    <property type="match status" value="1"/>
</dbReference>
<dbReference type="InterPro" id="IPR001789">
    <property type="entry name" value="Sig_transdc_resp-reg_receiver"/>
</dbReference>
<dbReference type="Pfam" id="PF00072">
    <property type="entry name" value="Response_reg"/>
    <property type="match status" value="1"/>
</dbReference>
<gene>
    <name evidence="5" type="ORF">VV02_08945</name>
</gene>
<accession>A0A0K1JGV6</accession>
<feature type="domain" description="HTH luxR-type" evidence="3">
    <location>
        <begin position="133"/>
        <end position="198"/>
    </location>
</feature>
<dbReference type="InterPro" id="IPR011006">
    <property type="entry name" value="CheY-like_superfamily"/>
</dbReference>
<dbReference type="PANTHER" id="PTHR43214:SF42">
    <property type="entry name" value="TRANSCRIPTIONAL REGULATORY PROTEIN DESR"/>
    <property type="match status" value="1"/>
</dbReference>
<dbReference type="GO" id="GO:0000160">
    <property type="term" value="P:phosphorelay signal transduction system"/>
    <property type="evidence" value="ECO:0007669"/>
    <property type="project" value="InterPro"/>
</dbReference>
<name>A0A0K1JGV6_9MICO</name>
<dbReference type="PROSITE" id="PS50043">
    <property type="entry name" value="HTH_LUXR_2"/>
    <property type="match status" value="1"/>
</dbReference>
<dbReference type="GO" id="GO:0003677">
    <property type="term" value="F:DNA binding"/>
    <property type="evidence" value="ECO:0007669"/>
    <property type="project" value="UniProtKB-KW"/>
</dbReference>
<keyword evidence="1" id="KW-0238">DNA-binding</keyword>
<dbReference type="PROSITE" id="PS50110">
    <property type="entry name" value="RESPONSE_REGULATORY"/>
    <property type="match status" value="1"/>
</dbReference>
<evidence type="ECO:0000259" key="3">
    <source>
        <dbReference type="PROSITE" id="PS50043"/>
    </source>
</evidence>
<dbReference type="SMART" id="SM00448">
    <property type="entry name" value="REC"/>
    <property type="match status" value="1"/>
</dbReference>
<dbReference type="SMART" id="SM00421">
    <property type="entry name" value="HTH_LUXR"/>
    <property type="match status" value="1"/>
</dbReference>
<keyword evidence="2" id="KW-0597">Phosphoprotein</keyword>
<evidence type="ECO:0000313" key="5">
    <source>
        <dbReference type="EMBL" id="AKU15952.1"/>
    </source>
</evidence>
<evidence type="ECO:0000256" key="2">
    <source>
        <dbReference type="PROSITE-ProRule" id="PRU00169"/>
    </source>
</evidence>
<dbReference type="OrthoDB" id="9808843at2"/>
<dbReference type="RefSeq" id="WP_052591035.1">
    <property type="nucleotide sequence ID" value="NZ_CP011112.1"/>
</dbReference>
<protein>
    <submittedName>
        <fullName evidence="5">MerR family transcriptional regulator</fullName>
    </submittedName>
</protein>
<dbReference type="InterPro" id="IPR016032">
    <property type="entry name" value="Sig_transdc_resp-reg_C-effctor"/>
</dbReference>
<dbReference type="AlphaFoldDB" id="A0A0K1JGV6"/>
<evidence type="ECO:0000313" key="6">
    <source>
        <dbReference type="Proteomes" id="UP000066480"/>
    </source>
</evidence>
<evidence type="ECO:0000259" key="4">
    <source>
        <dbReference type="PROSITE" id="PS50110"/>
    </source>
</evidence>
<dbReference type="InterPro" id="IPR000792">
    <property type="entry name" value="Tscrpt_reg_LuxR_C"/>
</dbReference>
<sequence length="200" mass="21771">MTTILLVEDQGLMRSSLEILLTLEEDFDITAVGTGPEALPELRSRAYDIALLDIHVPPPTGLDLVEVVSAEQLPTRCIIITTFSRPGYVRRAMDHGAAGFLIKDQPIGELADAIRRVAAGEVVIPPDLAVAALRLPPNPLSSREIDVLRASADDHTIDEIALHLHLAHSTARNYLSSAIQKLQVTNRASARQIAEHNGWL</sequence>
<proteinExistence type="predicted"/>
<dbReference type="InterPro" id="IPR039420">
    <property type="entry name" value="WalR-like"/>
</dbReference>
<dbReference type="STRING" id="571913.VV02_08945"/>
<reference evidence="5 6" key="1">
    <citation type="submission" date="2015-03" db="EMBL/GenBank/DDBJ databases">
        <title>Luteipulveratus halotolerans sp. nov., a novel actinobacterium (Dermacoccaceae) from Sarawak, Malaysia.</title>
        <authorList>
            <person name="Juboi H."/>
            <person name="Basik A."/>
            <person name="Shamsul S.S."/>
            <person name="Arnold P."/>
            <person name="Schmitt E.K."/>
            <person name="Sanglier J.-J."/>
            <person name="Yeo T."/>
        </authorList>
    </citation>
    <scope>NUCLEOTIDE SEQUENCE [LARGE SCALE GENOMIC DNA]</scope>
    <source>
        <strain evidence="5 6">MN07-A0370</strain>
    </source>
</reference>
<dbReference type="Proteomes" id="UP000066480">
    <property type="component" value="Chromosome"/>
</dbReference>
<dbReference type="Pfam" id="PF00196">
    <property type="entry name" value="GerE"/>
    <property type="match status" value="1"/>
</dbReference>